<dbReference type="HOGENOM" id="CLU_3310076_0_0_9"/>
<reference evidence="1 2" key="2">
    <citation type="submission" date="2007-09" db="EMBL/GenBank/DDBJ databases">
        <authorList>
            <person name="Fulton L."/>
            <person name="Clifton S."/>
            <person name="Fulton B."/>
            <person name="Xu J."/>
            <person name="Minx P."/>
            <person name="Pepin K.H."/>
            <person name="Johnson M."/>
            <person name="Thiruvilangam P."/>
            <person name="Bhonagiri V."/>
            <person name="Nash W.E."/>
            <person name="Mardis E.R."/>
            <person name="Wilson R.K."/>
        </authorList>
    </citation>
    <scope>NUCLEOTIDE SEQUENCE [LARGE SCALE GENOMIC DNA]</scope>
    <source>
        <strain evidence="1 2">M21/2</strain>
    </source>
</reference>
<protein>
    <submittedName>
        <fullName evidence="1">Uncharacterized protein</fullName>
    </submittedName>
</protein>
<comment type="caution">
    <text evidence="1">The sequence shown here is derived from an EMBL/GenBank/DDBJ whole genome shotgun (WGS) entry which is preliminary data.</text>
</comment>
<dbReference type="EMBL" id="ABED02000020">
    <property type="protein sequence ID" value="EDP22358.1"/>
    <property type="molecule type" value="Genomic_DNA"/>
</dbReference>
<sequence>MICIFNAGCASLRDAFEDVNRHILRKSLYLFGARVNRRI</sequence>
<gene>
    <name evidence="1" type="ORF">FAEPRAM212_00815</name>
</gene>
<organism evidence="1 2">
    <name type="scientific">Faecalibacterium prausnitzii M21/2</name>
    <dbReference type="NCBI Taxonomy" id="411485"/>
    <lineage>
        <taxon>Bacteria</taxon>
        <taxon>Bacillati</taxon>
        <taxon>Bacillota</taxon>
        <taxon>Clostridia</taxon>
        <taxon>Eubacteriales</taxon>
        <taxon>Oscillospiraceae</taxon>
        <taxon>Faecalibacterium</taxon>
    </lineage>
</organism>
<evidence type="ECO:0000313" key="1">
    <source>
        <dbReference type="EMBL" id="EDP22358.1"/>
    </source>
</evidence>
<proteinExistence type="predicted"/>
<name>A8S8M6_9FIRM</name>
<dbReference type="AlphaFoldDB" id="A8S8M6"/>
<evidence type="ECO:0000313" key="2">
    <source>
        <dbReference type="Proteomes" id="UP000005945"/>
    </source>
</evidence>
<reference evidence="1 2" key="1">
    <citation type="submission" date="2007-09" db="EMBL/GenBank/DDBJ databases">
        <title>Draft genome sequence of Faecalibacterium prausnitzii M21/2.</title>
        <authorList>
            <person name="Sudarsanam P."/>
            <person name="Ley R."/>
            <person name="Guruge J."/>
            <person name="Turnbaugh P.J."/>
            <person name="Mahowald M."/>
            <person name="Liep D."/>
            <person name="Gordon J."/>
        </authorList>
    </citation>
    <scope>NUCLEOTIDE SEQUENCE [LARGE SCALE GENOMIC DNA]</scope>
    <source>
        <strain evidence="1 2">M21/2</strain>
    </source>
</reference>
<accession>A8S8M6</accession>
<dbReference type="Proteomes" id="UP000005945">
    <property type="component" value="Unassembled WGS sequence"/>
</dbReference>